<evidence type="ECO:0000313" key="2">
    <source>
        <dbReference type="Proteomes" id="UP000031167"/>
    </source>
</evidence>
<keyword evidence="2" id="KW-1185">Reference proteome</keyword>
<dbReference type="Proteomes" id="UP000031167">
    <property type="component" value="Unassembled WGS sequence"/>
</dbReference>
<gene>
    <name evidence="1" type="ORF">RM51_04155</name>
</gene>
<comment type="caution">
    <text evidence="1">The sequence shown here is derived from an EMBL/GenBank/DDBJ whole genome shotgun (WGS) entry which is preliminary data.</text>
</comment>
<dbReference type="AlphaFoldDB" id="A0A0B4CRT8"/>
<name>A0A0B4CRT8_9FLAO</name>
<accession>A0A0B4CRT8</accession>
<reference evidence="1 2" key="1">
    <citation type="submission" date="2014-12" db="EMBL/GenBank/DDBJ databases">
        <title>Genome sequencing of Chryseobacterium taiwanense TPW19.</title>
        <authorList>
            <person name="Tan P.W."/>
            <person name="Chan K.-G."/>
        </authorList>
    </citation>
    <scope>NUCLEOTIDE SEQUENCE [LARGE SCALE GENOMIC DNA]</scope>
    <source>
        <strain evidence="1 2">TPW19</strain>
    </source>
</reference>
<protein>
    <submittedName>
        <fullName evidence="1">Uncharacterized protein</fullName>
    </submittedName>
</protein>
<proteinExistence type="predicted"/>
<dbReference type="EMBL" id="JWTA01000004">
    <property type="protein sequence ID" value="KIC63934.1"/>
    <property type="molecule type" value="Genomic_DNA"/>
</dbReference>
<evidence type="ECO:0000313" key="1">
    <source>
        <dbReference type="EMBL" id="KIC63934.1"/>
    </source>
</evidence>
<organism evidence="1 2">
    <name type="scientific">Chryseobacterium taiwanense</name>
    <dbReference type="NCBI Taxonomy" id="363331"/>
    <lineage>
        <taxon>Bacteria</taxon>
        <taxon>Pseudomonadati</taxon>
        <taxon>Bacteroidota</taxon>
        <taxon>Flavobacteriia</taxon>
        <taxon>Flavobacteriales</taxon>
        <taxon>Weeksellaceae</taxon>
        <taxon>Chryseobacterium group</taxon>
        <taxon>Chryseobacterium</taxon>
    </lineage>
</organism>
<sequence length="60" mass="6999">MKEISVFLYFLRKKFRLAVPIKSVIISEISKIGKRKAKITAKIISGCKSRQERCKQIFHC</sequence>